<accession>A0A9C9THX8</accession>
<dbReference type="EMBL" id="DRGN01000220">
    <property type="protein sequence ID" value="HEU01729.1"/>
    <property type="molecule type" value="Genomic_DNA"/>
</dbReference>
<organism evidence="2 3">
    <name type="scientific">Aurantimonas coralicida</name>
    <dbReference type="NCBI Taxonomy" id="182270"/>
    <lineage>
        <taxon>Bacteria</taxon>
        <taxon>Pseudomonadati</taxon>
        <taxon>Pseudomonadota</taxon>
        <taxon>Alphaproteobacteria</taxon>
        <taxon>Hyphomicrobiales</taxon>
        <taxon>Aurantimonadaceae</taxon>
        <taxon>Aurantimonas</taxon>
    </lineage>
</organism>
<evidence type="ECO:0000313" key="3">
    <source>
        <dbReference type="Proteomes" id="UP000885680"/>
    </source>
</evidence>
<comment type="caution">
    <text evidence="2">The sequence shown here is derived from an EMBL/GenBank/DDBJ whole genome shotgun (WGS) entry which is preliminary data.</text>
</comment>
<protein>
    <submittedName>
        <fullName evidence="2">Transposase family protein</fullName>
    </submittedName>
</protein>
<reference evidence="2" key="1">
    <citation type="journal article" date="2020" name="mSystems">
        <title>Genome- and Community-Level Interaction Insights into Carbon Utilization and Element Cycling Functions of Hydrothermarchaeota in Hydrothermal Sediment.</title>
        <authorList>
            <person name="Zhou Z."/>
            <person name="Liu Y."/>
            <person name="Xu W."/>
            <person name="Pan J."/>
            <person name="Luo Z.H."/>
            <person name="Li M."/>
        </authorList>
    </citation>
    <scope>NUCLEOTIDE SEQUENCE</scope>
    <source>
        <strain evidence="2">HyVt-347</strain>
    </source>
</reference>
<dbReference type="InterPro" id="IPR051698">
    <property type="entry name" value="Transposase_11-like"/>
</dbReference>
<evidence type="ECO:0000313" key="2">
    <source>
        <dbReference type="EMBL" id="HEU01729.1"/>
    </source>
</evidence>
<dbReference type="Proteomes" id="UP000885680">
    <property type="component" value="Unassembled WGS sequence"/>
</dbReference>
<evidence type="ECO:0000259" key="1">
    <source>
        <dbReference type="Pfam" id="PF13808"/>
    </source>
</evidence>
<dbReference type="InterPro" id="IPR032806">
    <property type="entry name" value="YbfD_N"/>
</dbReference>
<dbReference type="PANTHER" id="PTHR30298:SF0">
    <property type="entry name" value="PROTEIN YBFL-RELATED"/>
    <property type="match status" value="1"/>
</dbReference>
<proteinExistence type="predicted"/>
<gene>
    <name evidence="2" type="ORF">ENH89_15665</name>
</gene>
<dbReference type="Pfam" id="PF13808">
    <property type="entry name" value="DDE_Tnp_1_assoc"/>
    <property type="match status" value="1"/>
</dbReference>
<dbReference type="AlphaFoldDB" id="A0A9C9THX8"/>
<sequence length="123" mass="13665">MCRSSPWLCASHDLIDMLTIALVASVCGAENRVDFTEFAEDRVTLLREFPPLANGLPSHDTFNRVFRPLDPDAFCARFGGLWPQRRRSGGVAIRLAQGQDAAKLFRPGGAAAARILEARRRPW</sequence>
<dbReference type="PANTHER" id="PTHR30298">
    <property type="entry name" value="H REPEAT-ASSOCIATED PREDICTED TRANSPOSASE"/>
    <property type="match status" value="1"/>
</dbReference>
<feature type="domain" description="H repeat-associated protein N-terminal" evidence="1">
    <location>
        <begin position="11"/>
        <end position="79"/>
    </location>
</feature>
<name>A0A9C9THX8_9HYPH</name>